<name>A0A0F8XT90_9ZZZZ</name>
<organism evidence="1">
    <name type="scientific">marine sediment metagenome</name>
    <dbReference type="NCBI Taxonomy" id="412755"/>
    <lineage>
        <taxon>unclassified sequences</taxon>
        <taxon>metagenomes</taxon>
        <taxon>ecological metagenomes</taxon>
    </lineage>
</organism>
<proteinExistence type="predicted"/>
<dbReference type="AlphaFoldDB" id="A0A0F8XT90"/>
<protein>
    <submittedName>
        <fullName evidence="1">Uncharacterized protein</fullName>
    </submittedName>
</protein>
<reference evidence="1" key="1">
    <citation type="journal article" date="2015" name="Nature">
        <title>Complex archaea that bridge the gap between prokaryotes and eukaryotes.</title>
        <authorList>
            <person name="Spang A."/>
            <person name="Saw J.H."/>
            <person name="Jorgensen S.L."/>
            <person name="Zaremba-Niedzwiedzka K."/>
            <person name="Martijn J."/>
            <person name="Lind A.E."/>
            <person name="van Eijk R."/>
            <person name="Schleper C."/>
            <person name="Guy L."/>
            <person name="Ettema T.J."/>
        </authorList>
    </citation>
    <scope>NUCLEOTIDE SEQUENCE</scope>
</reference>
<sequence>MMKGWKVIDKERRTSALTAIGYGGIIYLLNKKARPLNGYGPLAVFKSKEDATRFACRDRLIAVECLYKKSNLCYLQDISGRKSDISYLPIGTDFASEVTCLE</sequence>
<evidence type="ECO:0000313" key="1">
    <source>
        <dbReference type="EMBL" id="KKK64420.1"/>
    </source>
</evidence>
<gene>
    <name evidence="1" type="ORF">LCGC14_2984390</name>
</gene>
<dbReference type="EMBL" id="LAZR01061030">
    <property type="protein sequence ID" value="KKK64420.1"/>
    <property type="molecule type" value="Genomic_DNA"/>
</dbReference>
<accession>A0A0F8XT90</accession>
<comment type="caution">
    <text evidence="1">The sequence shown here is derived from an EMBL/GenBank/DDBJ whole genome shotgun (WGS) entry which is preliminary data.</text>
</comment>